<dbReference type="InterPro" id="IPR015920">
    <property type="entry name" value="Cellobiose_DH-like_cyt"/>
</dbReference>
<feature type="signal peptide" evidence="2">
    <location>
        <begin position="1"/>
        <end position="23"/>
    </location>
</feature>
<name>A0A6A6HCI1_VIRVR</name>
<gene>
    <name evidence="4" type="ORF">EV356DRAFT_98225</name>
</gene>
<keyword evidence="5" id="KW-1185">Reference proteome</keyword>
<dbReference type="Gene3D" id="2.60.40.1210">
    <property type="entry name" value="Cellobiose dehydrogenase, cytochrome domain"/>
    <property type="match status" value="1"/>
</dbReference>
<dbReference type="FunFam" id="2.60.40.1210:FF:000004">
    <property type="entry name" value="Cellobiose dehydrogenase"/>
    <property type="match status" value="1"/>
</dbReference>
<dbReference type="SUPFAM" id="SSF54373">
    <property type="entry name" value="FAD-linked reductases, C-terminal domain"/>
    <property type="match status" value="1"/>
</dbReference>
<dbReference type="Gene3D" id="3.50.50.60">
    <property type="entry name" value="FAD/NAD(P)-binding domain"/>
    <property type="match status" value="1"/>
</dbReference>
<reference evidence="4" key="1">
    <citation type="journal article" date="2020" name="Stud. Mycol.">
        <title>101 Dothideomycetes genomes: a test case for predicting lifestyles and emergence of pathogens.</title>
        <authorList>
            <person name="Haridas S."/>
            <person name="Albert R."/>
            <person name="Binder M."/>
            <person name="Bloem J."/>
            <person name="Labutti K."/>
            <person name="Salamov A."/>
            <person name="Andreopoulos B."/>
            <person name="Baker S."/>
            <person name="Barry K."/>
            <person name="Bills G."/>
            <person name="Bluhm B."/>
            <person name="Cannon C."/>
            <person name="Castanera R."/>
            <person name="Culley D."/>
            <person name="Daum C."/>
            <person name="Ezra D."/>
            <person name="Gonzalez J."/>
            <person name="Henrissat B."/>
            <person name="Kuo A."/>
            <person name="Liang C."/>
            <person name="Lipzen A."/>
            <person name="Lutzoni F."/>
            <person name="Magnuson J."/>
            <person name="Mondo S."/>
            <person name="Nolan M."/>
            <person name="Ohm R."/>
            <person name="Pangilinan J."/>
            <person name="Park H.-J."/>
            <person name="Ramirez L."/>
            <person name="Alfaro M."/>
            <person name="Sun H."/>
            <person name="Tritt A."/>
            <person name="Yoshinaga Y."/>
            <person name="Zwiers L.-H."/>
            <person name="Turgeon B."/>
            <person name="Goodwin S."/>
            <person name="Spatafora J."/>
            <person name="Crous P."/>
            <person name="Grigoriev I."/>
        </authorList>
    </citation>
    <scope>NUCLEOTIDE SEQUENCE</scope>
    <source>
        <strain evidence="4">Tuck. ex Michener</strain>
    </source>
</reference>
<accession>A0A6A6HCI1</accession>
<dbReference type="GO" id="GO:0016614">
    <property type="term" value="F:oxidoreductase activity, acting on CH-OH group of donors"/>
    <property type="evidence" value="ECO:0007669"/>
    <property type="project" value="InterPro"/>
</dbReference>
<evidence type="ECO:0000256" key="1">
    <source>
        <dbReference type="ARBA" id="ARBA00010790"/>
    </source>
</evidence>
<comment type="similarity">
    <text evidence="1">Belongs to the GMC oxidoreductase family.</text>
</comment>
<evidence type="ECO:0000313" key="5">
    <source>
        <dbReference type="Proteomes" id="UP000800092"/>
    </source>
</evidence>
<dbReference type="Gene3D" id="3.30.410.10">
    <property type="entry name" value="Cholesterol Oxidase, domain 2"/>
    <property type="match status" value="1"/>
</dbReference>
<dbReference type="SUPFAM" id="SSF51905">
    <property type="entry name" value="FAD/NAD(P)-binding domain"/>
    <property type="match status" value="1"/>
</dbReference>
<dbReference type="GO" id="GO:0050660">
    <property type="term" value="F:flavin adenine dinucleotide binding"/>
    <property type="evidence" value="ECO:0007669"/>
    <property type="project" value="InterPro"/>
</dbReference>
<evidence type="ECO:0000256" key="2">
    <source>
        <dbReference type="SAM" id="SignalP"/>
    </source>
</evidence>
<dbReference type="OrthoDB" id="413885at2759"/>
<dbReference type="SUPFAM" id="SSF49344">
    <property type="entry name" value="CBD9-like"/>
    <property type="match status" value="1"/>
</dbReference>
<dbReference type="AlphaFoldDB" id="A0A6A6HCI1"/>
<dbReference type="PANTHER" id="PTHR47190:SF2">
    <property type="entry name" value="CELLOBIOSE DEHYDROGENASE (AFU_ORTHOLOGUE AFUA_2G17620)"/>
    <property type="match status" value="1"/>
</dbReference>
<dbReference type="InterPro" id="IPR036188">
    <property type="entry name" value="FAD/NAD-bd_sf"/>
</dbReference>
<dbReference type="PANTHER" id="PTHR47190">
    <property type="entry name" value="DEHYDROGENASE, PUTATIVE-RELATED"/>
    <property type="match status" value="1"/>
</dbReference>
<evidence type="ECO:0000259" key="3">
    <source>
        <dbReference type="PROSITE" id="PS00624"/>
    </source>
</evidence>
<protein>
    <recommendedName>
        <fullName evidence="3">Glucose-methanol-choline oxidoreductase N-terminal domain-containing protein</fullName>
    </recommendedName>
</protein>
<evidence type="ECO:0000313" key="4">
    <source>
        <dbReference type="EMBL" id="KAF2235834.1"/>
    </source>
</evidence>
<feature type="chain" id="PRO_5025632506" description="Glucose-methanol-choline oxidoreductase N-terminal domain-containing protein" evidence="2">
    <location>
        <begin position="24"/>
        <end position="788"/>
    </location>
</feature>
<dbReference type="CDD" id="cd09630">
    <property type="entry name" value="CDH_like_cytochrome"/>
    <property type="match status" value="1"/>
</dbReference>
<dbReference type="Pfam" id="PF00732">
    <property type="entry name" value="GMC_oxred_N"/>
    <property type="match status" value="1"/>
</dbReference>
<dbReference type="InterPro" id="IPR053208">
    <property type="entry name" value="GMC_Oxidoreductase_CD"/>
</dbReference>
<dbReference type="PROSITE" id="PS00624">
    <property type="entry name" value="GMC_OXRED_2"/>
    <property type="match status" value="1"/>
</dbReference>
<dbReference type="Pfam" id="PF16010">
    <property type="entry name" value="CDH-cyt"/>
    <property type="match status" value="1"/>
</dbReference>
<dbReference type="InterPro" id="IPR007867">
    <property type="entry name" value="GMC_OxRtase_C"/>
</dbReference>
<dbReference type="EMBL" id="ML991789">
    <property type="protein sequence ID" value="KAF2235834.1"/>
    <property type="molecule type" value="Genomic_DNA"/>
</dbReference>
<proteinExistence type="inferred from homology"/>
<dbReference type="InterPro" id="IPR000172">
    <property type="entry name" value="GMC_OxRdtase_N"/>
</dbReference>
<dbReference type="Pfam" id="PF05199">
    <property type="entry name" value="GMC_oxred_C"/>
    <property type="match status" value="1"/>
</dbReference>
<organism evidence="4 5">
    <name type="scientific">Viridothelium virens</name>
    <name type="common">Speckled blister lichen</name>
    <name type="synonym">Trypethelium virens</name>
    <dbReference type="NCBI Taxonomy" id="1048519"/>
    <lineage>
        <taxon>Eukaryota</taxon>
        <taxon>Fungi</taxon>
        <taxon>Dikarya</taxon>
        <taxon>Ascomycota</taxon>
        <taxon>Pezizomycotina</taxon>
        <taxon>Dothideomycetes</taxon>
        <taxon>Dothideomycetes incertae sedis</taxon>
        <taxon>Trypetheliales</taxon>
        <taxon>Trypetheliaceae</taxon>
        <taxon>Viridothelium</taxon>
    </lineage>
</organism>
<dbReference type="Proteomes" id="UP000800092">
    <property type="component" value="Unassembled WGS sequence"/>
</dbReference>
<sequence>MKLANTLLNVSLLVGLWATSAYAQAAIDSFIDPSSGIPFSRASVDSSETAGGFQFGVALPNGTDSQAEYLGYLVGARTSGAGWTGISHAGPMTSSLLLLAWVDGQQIQTSFRYASGYVAPDIYTGNATLTQIAHTINDTHFTLTYRCQWCLAWNQGGTAGSQLPVTGQALVLGWAQSDTNPSPVTDSDATIIQHDSMGEYGLPVAGAQLSNYSSYISKIPTASPTTSPTSPTSTTTATATATACAAGSFQTAPSTTYDYIIVGAGAGGIPLADRLSEAGHSVLLIEKGPPSSHRWGGTLRPDWLNSTNLTRFDVPGLDNEIWKDSAGIACPDVGVMAGCVLGGGVAINSGLWWYAPDIDWNYNFPTGWQATDMKPNVEKVFSRIPWNDNPSMDGVLHMPEGLDIVGGALGAAGWKNVEANQVPNEKTMTYSRSIWMYSNGERGGPMATYLVTANARKNFKLIMNTAVNRVIRNGSHITGVEVENFLNGGYCGTINVTANTGRVILSAGTYGSPKILFRSGIGPADQLAIVNASSDGPKMINSKQWINLPVGENLGDHTDTDIQITHPNVTFYDYYAAYNTPIQSDAQNYIQHRSGMLAQSAPNIQPIFWDTVVGADKVTRQLQYTARVEGDTNKSMTISQYLGRGAVSRGRLTITPSLDMTPSTLPYLQNADDLAAVITGLERVVKALQTDPNITISVPSTNQTISEYVNADPITTSRTANHWVGTNKMGTDSGLTGGTSVVDTNTKVYGTDNLYVVDASIFPFIGSTNPSALIVAVAERASSLLLAS</sequence>
<feature type="domain" description="Glucose-methanol-choline oxidoreductase N-terminal" evidence="3">
    <location>
        <begin position="508"/>
        <end position="522"/>
    </location>
</feature>
<keyword evidence="2" id="KW-0732">Signal</keyword>